<dbReference type="CDD" id="cd00387">
    <property type="entry name" value="Ribosomal_L7_L12"/>
    <property type="match status" value="1"/>
</dbReference>
<evidence type="ECO:0000256" key="6">
    <source>
        <dbReference type="ARBA" id="ARBA00022695"/>
    </source>
</evidence>
<feature type="region of interest" description="Disordered" evidence="14">
    <location>
        <begin position="545"/>
        <end position="564"/>
    </location>
</feature>
<dbReference type="InterPro" id="IPR000206">
    <property type="entry name" value="Ribosomal_bL12"/>
</dbReference>
<dbReference type="PANTHER" id="PTHR11952">
    <property type="entry name" value="UDP- GLUCOSE PYROPHOSPHORYLASE"/>
    <property type="match status" value="1"/>
</dbReference>
<dbReference type="GO" id="GO:0006412">
    <property type="term" value="P:translation"/>
    <property type="evidence" value="ECO:0007669"/>
    <property type="project" value="InterPro"/>
</dbReference>
<name>A0A5A7PK86_STRAF</name>
<dbReference type="FunFam" id="3.90.550.10:FF:000072">
    <property type="entry name" value="UDP-N-acetylglucosamine diphosphorylase 2"/>
    <property type="match status" value="1"/>
</dbReference>
<evidence type="ECO:0000256" key="10">
    <source>
        <dbReference type="ARBA" id="ARBA00052215"/>
    </source>
</evidence>
<comment type="catalytic activity">
    <reaction evidence="9">
        <text>N-acetyl-alpha-D-glucosamine 1-phosphate + UTP + H(+) = UDP-N-acetyl-alpha-D-glucosamine + diphosphate</text>
        <dbReference type="Rhea" id="RHEA:13509"/>
        <dbReference type="ChEBI" id="CHEBI:15378"/>
        <dbReference type="ChEBI" id="CHEBI:33019"/>
        <dbReference type="ChEBI" id="CHEBI:46398"/>
        <dbReference type="ChEBI" id="CHEBI:57705"/>
        <dbReference type="ChEBI" id="CHEBI:57776"/>
        <dbReference type="EC" id="2.7.7.23"/>
    </reaction>
</comment>
<keyword evidence="7" id="KW-0689">Ribosomal protein</keyword>
<evidence type="ECO:0000256" key="3">
    <source>
        <dbReference type="ARBA" id="ARBA00010401"/>
    </source>
</evidence>
<dbReference type="Proteomes" id="UP000325081">
    <property type="component" value="Unassembled WGS sequence"/>
</dbReference>
<dbReference type="CDD" id="cd04193">
    <property type="entry name" value="UDPGlcNAc_PPase"/>
    <property type="match status" value="1"/>
</dbReference>
<evidence type="ECO:0000256" key="9">
    <source>
        <dbReference type="ARBA" id="ARBA00048493"/>
    </source>
</evidence>
<keyword evidence="8" id="KW-0687">Ribonucleoprotein</keyword>
<evidence type="ECO:0000256" key="5">
    <source>
        <dbReference type="ARBA" id="ARBA00022679"/>
    </source>
</evidence>
<dbReference type="Gene3D" id="3.90.550.10">
    <property type="entry name" value="Spore Coat Polysaccharide Biosynthesis Protein SpsA, Chain A"/>
    <property type="match status" value="1"/>
</dbReference>
<dbReference type="EC" id="2.7.7.83" evidence="11"/>
<organism evidence="16 17">
    <name type="scientific">Striga asiatica</name>
    <name type="common">Asiatic witchweed</name>
    <name type="synonym">Buchnera asiatica</name>
    <dbReference type="NCBI Taxonomy" id="4170"/>
    <lineage>
        <taxon>Eukaryota</taxon>
        <taxon>Viridiplantae</taxon>
        <taxon>Streptophyta</taxon>
        <taxon>Embryophyta</taxon>
        <taxon>Tracheophyta</taxon>
        <taxon>Spermatophyta</taxon>
        <taxon>Magnoliopsida</taxon>
        <taxon>eudicotyledons</taxon>
        <taxon>Gunneridae</taxon>
        <taxon>Pentapetalae</taxon>
        <taxon>asterids</taxon>
        <taxon>lamiids</taxon>
        <taxon>Lamiales</taxon>
        <taxon>Orobanchaceae</taxon>
        <taxon>Buchnereae</taxon>
        <taxon>Striga</taxon>
    </lineage>
</organism>
<comment type="caution">
    <text evidence="16">The sequence shown here is derived from an EMBL/GenBank/DDBJ whole genome shotgun (WGS) entry which is preliminary data.</text>
</comment>
<accession>A0A5A7PK86</accession>
<evidence type="ECO:0000256" key="7">
    <source>
        <dbReference type="ARBA" id="ARBA00022980"/>
    </source>
</evidence>
<dbReference type="FunFam" id="3.30.1390.10:FF:000001">
    <property type="entry name" value="50S ribosomal protein L7/L12"/>
    <property type="match status" value="1"/>
</dbReference>
<evidence type="ECO:0000313" key="17">
    <source>
        <dbReference type="Proteomes" id="UP000325081"/>
    </source>
</evidence>
<dbReference type="OrthoDB" id="532420at2759"/>
<dbReference type="AlphaFoldDB" id="A0A5A7PK86"/>
<dbReference type="GO" id="GO:0003735">
    <property type="term" value="F:structural constituent of ribosome"/>
    <property type="evidence" value="ECO:0007669"/>
    <property type="project" value="InterPro"/>
</dbReference>
<reference evidence="17" key="1">
    <citation type="journal article" date="2019" name="Curr. Biol.">
        <title>Genome Sequence of Striga asiatica Provides Insight into the Evolution of Plant Parasitism.</title>
        <authorList>
            <person name="Yoshida S."/>
            <person name="Kim S."/>
            <person name="Wafula E.K."/>
            <person name="Tanskanen J."/>
            <person name="Kim Y.M."/>
            <person name="Honaas L."/>
            <person name="Yang Z."/>
            <person name="Spallek T."/>
            <person name="Conn C.E."/>
            <person name="Ichihashi Y."/>
            <person name="Cheong K."/>
            <person name="Cui S."/>
            <person name="Der J.P."/>
            <person name="Gundlach H."/>
            <person name="Jiao Y."/>
            <person name="Hori C."/>
            <person name="Ishida J.K."/>
            <person name="Kasahara H."/>
            <person name="Kiba T."/>
            <person name="Kim M.S."/>
            <person name="Koo N."/>
            <person name="Laohavisit A."/>
            <person name="Lee Y.H."/>
            <person name="Lumba S."/>
            <person name="McCourt P."/>
            <person name="Mortimer J.C."/>
            <person name="Mutuku J.M."/>
            <person name="Nomura T."/>
            <person name="Sasaki-Sekimoto Y."/>
            <person name="Seto Y."/>
            <person name="Wang Y."/>
            <person name="Wakatake T."/>
            <person name="Sakakibara H."/>
            <person name="Demura T."/>
            <person name="Yamaguchi S."/>
            <person name="Yoneyama K."/>
            <person name="Manabe R.I."/>
            <person name="Nelson D.C."/>
            <person name="Schulman A.H."/>
            <person name="Timko M.P."/>
            <person name="dePamphilis C.W."/>
            <person name="Choi D."/>
            <person name="Shirasu K."/>
        </authorList>
    </citation>
    <scope>NUCLEOTIDE SEQUENCE [LARGE SCALE GENOMIC DNA]</scope>
    <source>
        <strain evidence="17">cv. UVA1</strain>
    </source>
</reference>
<keyword evidence="17" id="KW-1185">Reference proteome</keyword>
<comment type="similarity">
    <text evidence="3">Belongs to the UDPGP type 1 family.</text>
</comment>
<proteinExistence type="inferred from homology"/>
<dbReference type="InterPro" id="IPR014719">
    <property type="entry name" value="Ribosomal_bL12_C/ClpS-like"/>
</dbReference>
<dbReference type="Gene3D" id="3.30.1390.10">
    <property type="match status" value="1"/>
</dbReference>
<dbReference type="SUPFAM" id="SSF53448">
    <property type="entry name" value="Nucleotide-diphospho-sugar transferases"/>
    <property type="match status" value="1"/>
</dbReference>
<dbReference type="InterPro" id="IPR039741">
    <property type="entry name" value="UDP-sugar_pyrophosphorylase"/>
</dbReference>
<dbReference type="GO" id="GO:0009555">
    <property type="term" value="P:pollen development"/>
    <property type="evidence" value="ECO:0007669"/>
    <property type="project" value="UniProtKB-ARBA"/>
</dbReference>
<dbReference type="InterPro" id="IPR013823">
    <property type="entry name" value="Ribosomal_bL12_C"/>
</dbReference>
<keyword evidence="6" id="KW-0548">Nucleotidyltransferase</keyword>
<dbReference type="HAMAP" id="MF_00368">
    <property type="entry name" value="Ribosomal_bL12"/>
    <property type="match status" value="1"/>
</dbReference>
<dbReference type="InterPro" id="IPR029044">
    <property type="entry name" value="Nucleotide-diphossugar_trans"/>
</dbReference>
<evidence type="ECO:0000313" key="16">
    <source>
        <dbReference type="EMBL" id="GER33164.1"/>
    </source>
</evidence>
<dbReference type="SUPFAM" id="SSF54736">
    <property type="entry name" value="ClpS-like"/>
    <property type="match status" value="1"/>
</dbReference>
<dbReference type="GO" id="GO:0009793">
    <property type="term" value="P:embryo development ending in seed dormancy"/>
    <property type="evidence" value="ECO:0007669"/>
    <property type="project" value="UniProtKB-ARBA"/>
</dbReference>
<evidence type="ECO:0000256" key="12">
    <source>
        <dbReference type="ARBA" id="ARBA00072688"/>
    </source>
</evidence>
<dbReference type="EC" id="2.7.7.23" evidence="4"/>
<comment type="catalytic activity">
    <reaction evidence="10">
        <text>N-acetyl-alpha-D-galactosamine 1-phosphate + UTP + H(+) = UDP-N-acetyl-alpha-D-galactosamine + diphosphate</text>
        <dbReference type="Rhea" id="RHEA:34363"/>
        <dbReference type="ChEBI" id="CHEBI:15378"/>
        <dbReference type="ChEBI" id="CHEBI:33019"/>
        <dbReference type="ChEBI" id="CHEBI:46398"/>
        <dbReference type="ChEBI" id="CHEBI:61970"/>
        <dbReference type="ChEBI" id="CHEBI:67138"/>
        <dbReference type="EC" id="2.7.7.83"/>
    </reaction>
</comment>
<keyword evidence="5" id="KW-0808">Transferase</keyword>
<dbReference type="GO" id="GO:0052630">
    <property type="term" value="F:UDP-N-acetylgalactosamine diphosphorylase activity"/>
    <property type="evidence" value="ECO:0007669"/>
    <property type="project" value="UniProtKB-EC"/>
</dbReference>
<evidence type="ECO:0000256" key="1">
    <source>
        <dbReference type="ARBA" id="ARBA00005208"/>
    </source>
</evidence>
<evidence type="ECO:0000256" key="11">
    <source>
        <dbReference type="ARBA" id="ARBA00066493"/>
    </source>
</evidence>
<dbReference type="PANTHER" id="PTHR11952:SF2">
    <property type="entry name" value="LD24639P"/>
    <property type="match status" value="1"/>
</dbReference>
<comment type="similarity">
    <text evidence="2">Belongs to the bacterial ribosomal protein bL12 family.</text>
</comment>
<evidence type="ECO:0000256" key="13">
    <source>
        <dbReference type="ARBA" id="ARBA00082754"/>
    </source>
</evidence>
<dbReference type="EMBL" id="BKCP01004683">
    <property type="protein sequence ID" value="GER33164.1"/>
    <property type="molecule type" value="Genomic_DNA"/>
</dbReference>
<dbReference type="Pfam" id="PF00542">
    <property type="entry name" value="Ribosomal_L12"/>
    <property type="match status" value="1"/>
</dbReference>
<evidence type="ECO:0000256" key="2">
    <source>
        <dbReference type="ARBA" id="ARBA00007197"/>
    </source>
</evidence>
<feature type="domain" description="Large ribosomal subunit protein bL12 C-terminal" evidence="15">
    <location>
        <begin position="633"/>
        <end position="698"/>
    </location>
</feature>
<dbReference type="GO" id="GO:0005840">
    <property type="term" value="C:ribosome"/>
    <property type="evidence" value="ECO:0007669"/>
    <property type="project" value="UniProtKB-KW"/>
</dbReference>
<sequence>MREPDNDTHAPPQSLLERLKDYGQEDAFALWEELSPEERDILIKDLESLDLSRVDRIIRCSFRSQGLPVATIEPIPESNVSTVEKRTMEERERWWKMGMKAISDGKLGVLLLSGGQGTRLGSSDPKGCFNIGLPSGKSLFQLQAERILCLQRLAAQSVNEASVSITPIHWYIMTSPFTDEPTRKFFERRKYFGLEEDQVTFFQQGTIPCVSRDGRFIMETPYRVAKSPDGNGGVYSALKTSRLLEDMAMRGIKYLDCYGVDNALVRVGDPTFLGYFIDKGVPAAAKVVRKAYPQEQVGVFVQRGKGGPISVVEYSELDSSLASAINQETGRLRFCWSNVCLHMFTLDFLNQVANGLEKDSIYHLAEKNIPSIHGHTVGFKLEQFIFDAFPYAPSTALFEVLREEEFAPVKNTNGSNFDTPDSARLLVLRLHARWVVAAGGFLTHSVPLYATGLEVSPLCSYAGENLEAICRGRTFHAPYISVIPAAAFLFLSGTSSLTQKVRNVFLPQHISSLSSPKPMGLMIRHFSQPAPLDDEDEEIEIDQKRLPTDYDPSNFDPTEHRSPPSQRVWKLVDEISGLTLIEAAELSSIMMRKLMMKEMPVIGIMKPGSVGPTAAGAGPTAAKEEKKPEKTAFELKMESFDAGSKLKVIKEIRSFTELGLKEAKDLVEKTPAVIKKGVSKEEAEKIIEKMKAVGANVVME</sequence>
<dbReference type="GO" id="GO:1990904">
    <property type="term" value="C:ribonucleoprotein complex"/>
    <property type="evidence" value="ECO:0007669"/>
    <property type="project" value="UniProtKB-KW"/>
</dbReference>
<dbReference type="GO" id="GO:0003977">
    <property type="term" value="F:UDP-N-acetylglucosamine diphosphorylase activity"/>
    <property type="evidence" value="ECO:0007669"/>
    <property type="project" value="UniProtKB-EC"/>
</dbReference>
<dbReference type="GO" id="GO:0006048">
    <property type="term" value="P:UDP-N-acetylglucosamine biosynthetic process"/>
    <property type="evidence" value="ECO:0007669"/>
    <property type="project" value="TreeGrafter"/>
</dbReference>
<evidence type="ECO:0000256" key="4">
    <source>
        <dbReference type="ARBA" id="ARBA00012457"/>
    </source>
</evidence>
<evidence type="ECO:0000256" key="14">
    <source>
        <dbReference type="SAM" id="MobiDB-lite"/>
    </source>
</evidence>
<dbReference type="Pfam" id="PF01704">
    <property type="entry name" value="UDPGP"/>
    <property type="match status" value="1"/>
</dbReference>
<dbReference type="InterPro" id="IPR002618">
    <property type="entry name" value="UDPGP_fam"/>
</dbReference>
<evidence type="ECO:0000256" key="8">
    <source>
        <dbReference type="ARBA" id="ARBA00023274"/>
    </source>
</evidence>
<comment type="pathway">
    <text evidence="1">Nucleotide-sugar biosynthesis; UDP-N-acetyl-alpha-D-glucosamine biosynthesis; UDP-N-acetyl-alpha-D-glucosamine from N-acetyl-alpha-D-glucosamine 1-phosphate: step 1/1.</text>
</comment>
<protein>
    <recommendedName>
        <fullName evidence="12">Large ribosomal subunit protein bL12c</fullName>
        <ecNumber evidence="4">2.7.7.23</ecNumber>
        <ecNumber evidence="11">2.7.7.83</ecNumber>
    </recommendedName>
    <alternativeName>
        <fullName evidence="13">CL12</fullName>
    </alternativeName>
</protein>
<dbReference type="GO" id="GO:0019276">
    <property type="term" value="P:UDP-N-acetylgalactosamine metabolic process"/>
    <property type="evidence" value="ECO:0007669"/>
    <property type="project" value="UniProtKB-ARBA"/>
</dbReference>
<dbReference type="GO" id="GO:0009553">
    <property type="term" value="P:embryo sac development"/>
    <property type="evidence" value="ECO:0007669"/>
    <property type="project" value="UniProtKB-ARBA"/>
</dbReference>
<evidence type="ECO:0000259" key="15">
    <source>
        <dbReference type="Pfam" id="PF00542"/>
    </source>
</evidence>
<gene>
    <name evidence="16" type="ORF">STAS_09266</name>
</gene>